<organism evidence="14 15">
    <name type="scientific">Plectosphaerella cucumerina</name>
    <dbReference type="NCBI Taxonomy" id="40658"/>
    <lineage>
        <taxon>Eukaryota</taxon>
        <taxon>Fungi</taxon>
        <taxon>Dikarya</taxon>
        <taxon>Ascomycota</taxon>
        <taxon>Pezizomycotina</taxon>
        <taxon>Sordariomycetes</taxon>
        <taxon>Hypocreomycetidae</taxon>
        <taxon>Glomerellales</taxon>
        <taxon>Plectosphaerellaceae</taxon>
        <taxon>Plectosphaerella</taxon>
    </lineage>
</organism>
<comment type="caution">
    <text evidence="14">The sequence shown here is derived from an EMBL/GenBank/DDBJ whole genome shotgun (WGS) entry which is preliminary data.</text>
</comment>
<dbReference type="SUPFAM" id="SSF52743">
    <property type="entry name" value="Subtilisin-like"/>
    <property type="match status" value="1"/>
</dbReference>
<dbReference type="InterPro" id="IPR000209">
    <property type="entry name" value="Peptidase_S8/S53_dom"/>
</dbReference>
<evidence type="ECO:0000313" key="15">
    <source>
        <dbReference type="Proteomes" id="UP000813385"/>
    </source>
</evidence>
<evidence type="ECO:0000313" key="14">
    <source>
        <dbReference type="EMBL" id="KAH7349710.1"/>
    </source>
</evidence>
<evidence type="ECO:0000256" key="1">
    <source>
        <dbReference type="ARBA" id="ARBA00011073"/>
    </source>
</evidence>
<dbReference type="GO" id="GO:0006508">
    <property type="term" value="P:proteolysis"/>
    <property type="evidence" value="ECO:0007669"/>
    <property type="project" value="UniProtKB-KW"/>
</dbReference>
<dbReference type="GO" id="GO:0004252">
    <property type="term" value="F:serine-type endopeptidase activity"/>
    <property type="evidence" value="ECO:0007669"/>
    <property type="project" value="InterPro"/>
</dbReference>
<dbReference type="PROSITE" id="PS00136">
    <property type="entry name" value="SUBTILASE_ASP"/>
    <property type="match status" value="1"/>
</dbReference>
<dbReference type="SUPFAM" id="SSF52025">
    <property type="entry name" value="PA domain"/>
    <property type="match status" value="1"/>
</dbReference>
<evidence type="ECO:0000256" key="9">
    <source>
        <dbReference type="RuleBase" id="RU003355"/>
    </source>
</evidence>
<dbReference type="Gene3D" id="3.50.30.30">
    <property type="match status" value="1"/>
</dbReference>
<keyword evidence="6 9" id="KW-0378">Hydrolase</keyword>
<feature type="signal peptide" evidence="10">
    <location>
        <begin position="1"/>
        <end position="18"/>
    </location>
</feature>
<dbReference type="Pfam" id="PF00082">
    <property type="entry name" value="Peptidase_S8"/>
    <property type="match status" value="1"/>
</dbReference>
<dbReference type="InterPro" id="IPR036852">
    <property type="entry name" value="Peptidase_S8/S53_dom_sf"/>
</dbReference>
<keyword evidence="3" id="KW-0964">Secreted</keyword>
<keyword evidence="4 9" id="KW-0645">Protease</keyword>
<evidence type="ECO:0000256" key="5">
    <source>
        <dbReference type="ARBA" id="ARBA00022729"/>
    </source>
</evidence>
<dbReference type="PROSITE" id="PS51892">
    <property type="entry name" value="SUBTILASE"/>
    <property type="match status" value="1"/>
</dbReference>
<dbReference type="OrthoDB" id="10256524at2759"/>
<dbReference type="PROSITE" id="PS00138">
    <property type="entry name" value="SUBTILASE_SER"/>
    <property type="match status" value="1"/>
</dbReference>
<reference evidence="14" key="1">
    <citation type="journal article" date="2021" name="Nat. Commun.">
        <title>Genetic determinants of endophytism in the Arabidopsis root mycobiome.</title>
        <authorList>
            <person name="Mesny F."/>
            <person name="Miyauchi S."/>
            <person name="Thiergart T."/>
            <person name="Pickel B."/>
            <person name="Atanasova L."/>
            <person name="Karlsson M."/>
            <person name="Huettel B."/>
            <person name="Barry K.W."/>
            <person name="Haridas S."/>
            <person name="Chen C."/>
            <person name="Bauer D."/>
            <person name="Andreopoulos W."/>
            <person name="Pangilinan J."/>
            <person name="LaButti K."/>
            <person name="Riley R."/>
            <person name="Lipzen A."/>
            <person name="Clum A."/>
            <person name="Drula E."/>
            <person name="Henrissat B."/>
            <person name="Kohler A."/>
            <person name="Grigoriev I.V."/>
            <person name="Martin F.M."/>
            <person name="Hacquard S."/>
        </authorList>
    </citation>
    <scope>NUCLEOTIDE SEQUENCE</scope>
    <source>
        <strain evidence="14">MPI-CAGE-AT-0016</strain>
    </source>
</reference>
<dbReference type="Gene3D" id="3.40.50.200">
    <property type="entry name" value="Peptidase S8/S53 domain"/>
    <property type="match status" value="2"/>
</dbReference>
<dbReference type="PANTHER" id="PTHR43806">
    <property type="entry name" value="PEPTIDASE S8"/>
    <property type="match status" value="1"/>
</dbReference>
<dbReference type="Pfam" id="PF02225">
    <property type="entry name" value="PA"/>
    <property type="match status" value="1"/>
</dbReference>
<feature type="domain" description="PA" evidence="12">
    <location>
        <begin position="280"/>
        <end position="331"/>
    </location>
</feature>
<dbReference type="Pfam" id="PF06280">
    <property type="entry name" value="fn3_5"/>
    <property type="match status" value="1"/>
</dbReference>
<name>A0A8K0T946_9PEZI</name>
<dbReference type="AlphaFoldDB" id="A0A8K0T946"/>
<dbReference type="Proteomes" id="UP000813385">
    <property type="component" value="Unassembled WGS sequence"/>
</dbReference>
<keyword evidence="2" id="KW-0134">Cell wall</keyword>
<comment type="caution">
    <text evidence="8">Lacks conserved residue(s) required for the propagation of feature annotation.</text>
</comment>
<dbReference type="PRINTS" id="PR00723">
    <property type="entry name" value="SUBTILISIN"/>
</dbReference>
<dbReference type="EMBL" id="JAGPXD010000006">
    <property type="protein sequence ID" value="KAH7349710.1"/>
    <property type="molecule type" value="Genomic_DNA"/>
</dbReference>
<evidence type="ECO:0000256" key="8">
    <source>
        <dbReference type="PROSITE-ProRule" id="PRU01240"/>
    </source>
</evidence>
<dbReference type="InterPro" id="IPR023828">
    <property type="entry name" value="Peptidase_S8_Ser-AS"/>
</dbReference>
<keyword evidence="5 10" id="KW-0732">Signal</keyword>
<evidence type="ECO:0000256" key="7">
    <source>
        <dbReference type="ARBA" id="ARBA00022825"/>
    </source>
</evidence>
<evidence type="ECO:0000256" key="10">
    <source>
        <dbReference type="SAM" id="SignalP"/>
    </source>
</evidence>
<keyword evidence="15" id="KW-1185">Reference proteome</keyword>
<dbReference type="GO" id="GO:0016020">
    <property type="term" value="C:membrane"/>
    <property type="evidence" value="ECO:0007669"/>
    <property type="project" value="InterPro"/>
</dbReference>
<gene>
    <name evidence="14" type="ORF">B0T11DRAFT_312832</name>
</gene>
<accession>A0A8K0T946</accession>
<evidence type="ECO:0000259" key="13">
    <source>
        <dbReference type="Pfam" id="PF06280"/>
    </source>
</evidence>
<dbReference type="InterPro" id="IPR046450">
    <property type="entry name" value="PA_dom_sf"/>
</dbReference>
<dbReference type="PANTHER" id="PTHR43806:SF66">
    <property type="entry name" value="SERIN ENDOPEPTIDASE"/>
    <property type="match status" value="1"/>
</dbReference>
<dbReference type="InterPro" id="IPR023827">
    <property type="entry name" value="Peptidase_S8_Asp-AS"/>
</dbReference>
<feature type="domain" description="C5a peptidase/Subtilisin-like protease SBT2-like Fn3-like" evidence="13">
    <location>
        <begin position="512"/>
        <end position="634"/>
    </location>
</feature>
<keyword evidence="7 9" id="KW-0720">Serine protease</keyword>
<evidence type="ECO:0000256" key="3">
    <source>
        <dbReference type="ARBA" id="ARBA00022525"/>
    </source>
</evidence>
<dbReference type="InterPro" id="IPR003137">
    <property type="entry name" value="PA_domain"/>
</dbReference>
<proteinExistence type="inferred from homology"/>
<evidence type="ECO:0000259" key="11">
    <source>
        <dbReference type="Pfam" id="PF00082"/>
    </source>
</evidence>
<evidence type="ECO:0000259" key="12">
    <source>
        <dbReference type="Pfam" id="PF02225"/>
    </source>
</evidence>
<comment type="similarity">
    <text evidence="1 8 9">Belongs to the peptidase S8 family.</text>
</comment>
<protein>
    <submittedName>
        <fullName evidence="14">Serine endopeptidase</fullName>
    </submittedName>
</protein>
<feature type="domain" description="Peptidase S8/S53" evidence="11">
    <location>
        <begin position="152"/>
        <end position="465"/>
    </location>
</feature>
<evidence type="ECO:0000256" key="4">
    <source>
        <dbReference type="ARBA" id="ARBA00022670"/>
    </source>
</evidence>
<feature type="chain" id="PRO_5035455675" evidence="10">
    <location>
        <begin position="19"/>
        <end position="819"/>
    </location>
</feature>
<evidence type="ECO:0000256" key="6">
    <source>
        <dbReference type="ARBA" id="ARBA00022801"/>
    </source>
</evidence>
<dbReference type="InterPro" id="IPR015500">
    <property type="entry name" value="Peptidase_S8_subtilisin-rel"/>
</dbReference>
<dbReference type="InterPro" id="IPR010435">
    <property type="entry name" value="C5a/SBT2-like_Fn3"/>
</dbReference>
<sequence length="819" mass="87905">MRPTQLAAVLPVLGEALASAGTSTPIAKGYIVEYSQHAVRRRQAEVADTPGIAVVRTFDSAIFSGVSIETESYNADTLAALPEVLNVWPNSRVQLLPVVTAEVEEGTTYQNFLTHNSTGVNRLHDLGIFGKGVKVGVVDTGIAYNHSAETTTNDVLIESFLYAYDDGMDIITASIGAPVGWAENAWAVVADRLVDEGVIVTISAGNNGEDGLFRGGSGALGRNVLGVASTDTEVYPLAAFDVTFEPNNTSRFGYLPATEAFPSSVRNWPVIPLTLDTTVPDDACSPFPAGSPDLSQAVALVRRGTCSFTVKQANLEALGARHILIYTDTRPIVVGFTDRNSSIFGMITAEAGATIVESVAAGGKVTADFSLDPRIVVDMESSNGGAPSIFTSWGGANDLQLKPDIAAPGGDVYSTWRDGSFRLSSGTSMACPYVAGVAALWIGAHGGRHVHGKGFAKQLRQRIISSGTSVPWTDGSSVNNDFVAPVAQIGGGLVNAWKVVQYQTRLEFDPLALNDTRYFSRYHDITVFNEGDEPVSYTWSVEHGAGVEALGDLPSIGVGGFARRLKSYAELRPMTLEVEVSLPRAFTLQPGQSKTVSVGFGNPDTLGWNAPSLPVYGGKITVSGSNDEQLSVPFFGVAADLRRTVVPVVHEGYPVATTGVQDVAISSNTSVSFDLAAQDFVKLTSRLAWGSRQVRLDVFQAGWTERSQRRWRYPPIVGEDGHVGSATSWDDCMTEDVFDPAIHDANDTISLPTHNVSRNTEIESQQYRYCWFGKLANGSQITPGRYGLRYAVLKPFSRPEAAESWEVFRVPDFDITGQY</sequence>
<evidence type="ECO:0000256" key="2">
    <source>
        <dbReference type="ARBA" id="ARBA00022512"/>
    </source>
</evidence>
<dbReference type="InterPro" id="IPR050131">
    <property type="entry name" value="Peptidase_S8_subtilisin-like"/>
</dbReference>
<dbReference type="CDD" id="cd02124">
    <property type="entry name" value="PA_PoS1_like"/>
    <property type="match status" value="1"/>
</dbReference>